<dbReference type="RefSeq" id="WP_278468560.1">
    <property type="nucleotide sequence ID" value="NZ_JAGZMU010000008.1"/>
</dbReference>
<dbReference type="AlphaFoldDB" id="A0A942WRD7"/>
<reference evidence="2" key="1">
    <citation type="submission" date="2021-02" db="EMBL/GenBank/DDBJ databases">
        <title>Infant gut strain persistence is associated with maternal origin, phylogeny, and functional potential including surface adhesion and iron acquisition.</title>
        <authorList>
            <person name="Lou Y.C."/>
        </authorList>
    </citation>
    <scope>NUCLEOTIDE SEQUENCE</scope>
    <source>
        <strain evidence="2">L3_108_031G1_dasL3_108_031G1_concoct_20</strain>
    </source>
</reference>
<keyword evidence="1" id="KW-1133">Transmembrane helix</keyword>
<organism evidence="2 3">
    <name type="scientific">Veillonella parvula</name>
    <name type="common">Staphylococcus parvulus</name>
    <dbReference type="NCBI Taxonomy" id="29466"/>
    <lineage>
        <taxon>Bacteria</taxon>
        <taxon>Bacillati</taxon>
        <taxon>Bacillota</taxon>
        <taxon>Negativicutes</taxon>
        <taxon>Veillonellales</taxon>
        <taxon>Veillonellaceae</taxon>
        <taxon>Veillonella</taxon>
    </lineage>
</organism>
<evidence type="ECO:0000256" key="1">
    <source>
        <dbReference type="SAM" id="Phobius"/>
    </source>
</evidence>
<feature type="transmembrane region" description="Helical" evidence="1">
    <location>
        <begin position="6"/>
        <end position="24"/>
    </location>
</feature>
<proteinExistence type="predicted"/>
<dbReference type="Proteomes" id="UP000778864">
    <property type="component" value="Unassembled WGS sequence"/>
</dbReference>
<accession>A0A942WRD7</accession>
<keyword evidence="1" id="KW-0812">Transmembrane</keyword>
<gene>
    <name evidence="2" type="ORF">KHZ90_09920</name>
</gene>
<keyword evidence="1" id="KW-0472">Membrane</keyword>
<protein>
    <submittedName>
        <fullName evidence="2">Uncharacterized protein</fullName>
    </submittedName>
</protein>
<evidence type="ECO:0000313" key="3">
    <source>
        <dbReference type="Proteomes" id="UP000778864"/>
    </source>
</evidence>
<sequence length="163" mass="18531">MDTGVIVLVIGLCMVLIPLGYVGLKSANRSEKLREQGLEFEGLFSYEGGLDGVLPENLANLEVFTDCIKLILSKKDEYICYSQIQKVKIMSRTQVESYVSSGRLAMFGVLSLAMKKNKNVDMFYTIIELKDNQSIILSTKFRNKCEKVYEYLNKNLQNYNLSN</sequence>
<evidence type="ECO:0000313" key="2">
    <source>
        <dbReference type="EMBL" id="MBS4894073.1"/>
    </source>
</evidence>
<dbReference type="EMBL" id="JAGZMU010000008">
    <property type="protein sequence ID" value="MBS4894073.1"/>
    <property type="molecule type" value="Genomic_DNA"/>
</dbReference>
<name>A0A942WRD7_VEIPA</name>
<comment type="caution">
    <text evidence="2">The sequence shown here is derived from an EMBL/GenBank/DDBJ whole genome shotgun (WGS) entry which is preliminary data.</text>
</comment>